<evidence type="ECO:0000256" key="4">
    <source>
        <dbReference type="SAM" id="Phobius"/>
    </source>
</evidence>
<evidence type="ECO:0000256" key="3">
    <source>
        <dbReference type="ARBA" id="ARBA00023136"/>
    </source>
</evidence>
<feature type="transmembrane region" description="Helical" evidence="4">
    <location>
        <begin position="395"/>
        <end position="419"/>
    </location>
</feature>
<accession>A0A2T7PCF0</accession>
<keyword evidence="6" id="KW-1185">Reference proteome</keyword>
<keyword evidence="1 4" id="KW-0812">Transmembrane</keyword>
<feature type="transmembrane region" description="Helical" evidence="4">
    <location>
        <begin position="77"/>
        <end position="98"/>
    </location>
</feature>
<organism evidence="5 6">
    <name type="scientific">Pomacea canaliculata</name>
    <name type="common">Golden apple snail</name>
    <dbReference type="NCBI Taxonomy" id="400727"/>
    <lineage>
        <taxon>Eukaryota</taxon>
        <taxon>Metazoa</taxon>
        <taxon>Spiralia</taxon>
        <taxon>Lophotrochozoa</taxon>
        <taxon>Mollusca</taxon>
        <taxon>Gastropoda</taxon>
        <taxon>Caenogastropoda</taxon>
        <taxon>Architaenioglossa</taxon>
        <taxon>Ampullarioidea</taxon>
        <taxon>Ampullariidae</taxon>
        <taxon>Pomacea</taxon>
    </lineage>
</organism>
<dbReference type="SUPFAM" id="SSF103473">
    <property type="entry name" value="MFS general substrate transporter"/>
    <property type="match status" value="1"/>
</dbReference>
<keyword evidence="3 4" id="KW-0472">Membrane</keyword>
<dbReference type="GO" id="GO:0022857">
    <property type="term" value="F:transmembrane transporter activity"/>
    <property type="evidence" value="ECO:0007669"/>
    <property type="project" value="InterPro"/>
</dbReference>
<dbReference type="EMBL" id="PZQS01000005">
    <property type="protein sequence ID" value="PVD31089.1"/>
    <property type="molecule type" value="Genomic_DNA"/>
</dbReference>
<dbReference type="STRING" id="400727.A0A2T7PCF0"/>
<keyword evidence="2 4" id="KW-1133">Transmembrane helix</keyword>
<feature type="transmembrane region" description="Helical" evidence="4">
    <location>
        <begin position="252"/>
        <end position="274"/>
    </location>
</feature>
<feature type="transmembrane region" description="Helical" evidence="4">
    <location>
        <begin position="130"/>
        <end position="146"/>
    </location>
</feature>
<protein>
    <recommendedName>
        <fullName evidence="7">Major facilitator superfamily (MFS) profile domain-containing protein</fullName>
    </recommendedName>
</protein>
<evidence type="ECO:0000313" key="5">
    <source>
        <dbReference type="EMBL" id="PVD31089.1"/>
    </source>
</evidence>
<dbReference type="PANTHER" id="PTHR23121:SF9">
    <property type="entry name" value="SODIUM-DEPENDENT GLUCOSE TRANSPORTER 1"/>
    <property type="match status" value="1"/>
</dbReference>
<evidence type="ECO:0000256" key="2">
    <source>
        <dbReference type="ARBA" id="ARBA00022989"/>
    </source>
</evidence>
<dbReference type="PANTHER" id="PTHR23121">
    <property type="entry name" value="SODIUM-DEPENDENT GLUCOSE TRANSPORTER 1"/>
    <property type="match status" value="1"/>
</dbReference>
<feature type="transmembrane region" description="Helical" evidence="4">
    <location>
        <begin position="39"/>
        <end position="57"/>
    </location>
</feature>
<evidence type="ECO:0000256" key="1">
    <source>
        <dbReference type="ARBA" id="ARBA00022692"/>
    </source>
</evidence>
<dbReference type="Gene3D" id="1.20.1250.20">
    <property type="entry name" value="MFS general substrate transporter like domains"/>
    <property type="match status" value="1"/>
</dbReference>
<feature type="transmembrane region" description="Helical" evidence="4">
    <location>
        <begin position="300"/>
        <end position="318"/>
    </location>
</feature>
<sequence length="505" mass="55415">MRLKAFTVLAHDGRGTGRGRQQEDLPGHGLERLQYRRKVVHTVWLSLASFVCGWVVGQRGPSILELARAADLTVRRSSTLFALGAGGYLMGCLASGVTFGRFHKLMSLFWSAIGLGATTIVLPLCSSYEVLAALYCFNFVFVGWLESGSCADVARLWGLLGIRVLQVLQLAYITGGAVSPVVSMIFLVDGSREDGVIDRNEEALSWNYSVDDVRQAHSNSHEPIEQLLRRPLSENVTVRNSLTSLGTHRVHYAYVISALLCLVAAAPFLVSYITREKQRPSTHRPREQEMTPEQSRSRPLQTVILTLTGIYFFLVSAVEETVHQFLFLYLVQEVGWSSHRAVLATSLYWLSMGVVRLLDLFLPQALLKILLVLATSCSACALGGLHASVVMGSEAGVWSCVVLVGVSNSFIFPGSFSWLDSAVLRVSGSVALVIMLAGSVAGMVNPLVLGPLLQEYTYAWFVYLLTSEVTLSLPVLLVMYRIASISPVNRLQQGSQIEKITEEEV</sequence>
<dbReference type="InterPro" id="IPR011701">
    <property type="entry name" value="MFS"/>
</dbReference>
<gene>
    <name evidence="5" type="ORF">C0Q70_10367</name>
</gene>
<dbReference type="AlphaFoldDB" id="A0A2T7PCF0"/>
<proteinExistence type="predicted"/>
<feature type="transmembrane region" description="Helical" evidence="4">
    <location>
        <begin position="105"/>
        <end position="124"/>
    </location>
</feature>
<comment type="caution">
    <text evidence="5">The sequence shown here is derived from an EMBL/GenBank/DDBJ whole genome shotgun (WGS) entry which is preliminary data.</text>
</comment>
<dbReference type="InterPro" id="IPR036259">
    <property type="entry name" value="MFS_trans_sf"/>
</dbReference>
<evidence type="ECO:0000313" key="6">
    <source>
        <dbReference type="Proteomes" id="UP000245119"/>
    </source>
</evidence>
<name>A0A2T7PCF0_POMCA</name>
<feature type="transmembrane region" description="Helical" evidence="4">
    <location>
        <begin position="460"/>
        <end position="480"/>
    </location>
</feature>
<reference evidence="5 6" key="1">
    <citation type="submission" date="2018-04" db="EMBL/GenBank/DDBJ databases">
        <title>The genome of golden apple snail Pomacea canaliculata provides insight into stress tolerance and invasive adaptation.</title>
        <authorList>
            <person name="Liu C."/>
            <person name="Liu B."/>
            <person name="Ren Y."/>
            <person name="Zhang Y."/>
            <person name="Wang H."/>
            <person name="Li S."/>
            <person name="Jiang F."/>
            <person name="Yin L."/>
            <person name="Zhang G."/>
            <person name="Qian W."/>
            <person name="Fan W."/>
        </authorList>
    </citation>
    <scope>NUCLEOTIDE SEQUENCE [LARGE SCALE GENOMIC DNA]</scope>
    <source>
        <strain evidence="5">SZHN2017</strain>
        <tissue evidence="5">Muscle</tissue>
    </source>
</reference>
<evidence type="ECO:0008006" key="7">
    <source>
        <dbReference type="Google" id="ProtNLM"/>
    </source>
</evidence>
<feature type="transmembrane region" description="Helical" evidence="4">
    <location>
        <begin position="365"/>
        <end position="389"/>
    </location>
</feature>
<dbReference type="Proteomes" id="UP000245119">
    <property type="component" value="Linkage Group LG5"/>
</dbReference>
<feature type="transmembrane region" description="Helical" evidence="4">
    <location>
        <begin position="167"/>
        <end position="188"/>
    </location>
</feature>
<dbReference type="Pfam" id="PF07690">
    <property type="entry name" value="MFS_1"/>
    <property type="match status" value="1"/>
</dbReference>
<feature type="transmembrane region" description="Helical" evidence="4">
    <location>
        <begin position="338"/>
        <end position="358"/>
    </location>
</feature>
<dbReference type="OMA" id="LIPWANA"/>
<feature type="transmembrane region" description="Helical" evidence="4">
    <location>
        <begin position="426"/>
        <end position="448"/>
    </location>
</feature>
<dbReference type="OrthoDB" id="9626824at2759"/>